<feature type="domain" description="AB hydrolase-1" evidence="2">
    <location>
        <begin position="31"/>
        <end position="241"/>
    </location>
</feature>
<dbReference type="InterPro" id="IPR052897">
    <property type="entry name" value="Sec-Metab_Biosynth_Hydrolase"/>
</dbReference>
<feature type="chain" id="PRO_5003558206" description="AB hydrolase-1 domain-containing protein" evidence="1">
    <location>
        <begin position="23"/>
        <end position="254"/>
    </location>
</feature>
<sequence length="254" mass="27458">MKYLQICSLLIIVIFFSTNLKAQSSSTKPTIILVHGIWADGSSWSDEIAALQAKGYDVVSVQNPLTSLADDVAATKRAIDRAPGKVILVAHSWGGYVITQAGNDPKVLGLVYIAALVPEVGETLPALSGNAAATELVRYVRPFNGFLYLSKDGIDHIFGGDLTTKQQGIAYATQLPAAQSLFTDKVENAAWKTKPSWYVVATADKAINPDLERFMAKRIKAKTTEIDASHAVILSHPKEITDLIEAAAVFPYQQ</sequence>
<dbReference type="EMBL" id="CM001403">
    <property type="protein sequence ID" value="EHQ28924.1"/>
    <property type="molecule type" value="Genomic_DNA"/>
</dbReference>
<dbReference type="AlphaFoldDB" id="H1Y5B3"/>
<dbReference type="PANTHER" id="PTHR37017:SF11">
    <property type="entry name" value="ESTERASE_LIPASE_THIOESTERASE DOMAIN-CONTAINING PROTEIN"/>
    <property type="match status" value="1"/>
</dbReference>
<evidence type="ECO:0000313" key="4">
    <source>
        <dbReference type="Proteomes" id="UP000002774"/>
    </source>
</evidence>
<feature type="signal peptide" evidence="1">
    <location>
        <begin position="1"/>
        <end position="22"/>
    </location>
</feature>
<proteinExistence type="predicted"/>
<dbReference type="Pfam" id="PF12697">
    <property type="entry name" value="Abhydrolase_6"/>
    <property type="match status" value="1"/>
</dbReference>
<dbReference type="Gene3D" id="3.40.50.1820">
    <property type="entry name" value="alpha/beta hydrolase"/>
    <property type="match status" value="1"/>
</dbReference>
<gene>
    <name evidence="3" type="ORF">Mucpa_4839</name>
</gene>
<organism evidence="3 4">
    <name type="scientific">Mucilaginibacter paludis DSM 18603</name>
    <dbReference type="NCBI Taxonomy" id="714943"/>
    <lineage>
        <taxon>Bacteria</taxon>
        <taxon>Pseudomonadati</taxon>
        <taxon>Bacteroidota</taxon>
        <taxon>Sphingobacteriia</taxon>
        <taxon>Sphingobacteriales</taxon>
        <taxon>Sphingobacteriaceae</taxon>
        <taxon>Mucilaginibacter</taxon>
    </lineage>
</organism>
<dbReference type="SUPFAM" id="SSF53474">
    <property type="entry name" value="alpha/beta-Hydrolases"/>
    <property type="match status" value="1"/>
</dbReference>
<accession>H1Y5B3</accession>
<keyword evidence="1" id="KW-0732">Signal</keyword>
<dbReference type="eggNOG" id="COG1073">
    <property type="taxonomic scope" value="Bacteria"/>
</dbReference>
<dbReference type="PANTHER" id="PTHR37017">
    <property type="entry name" value="AB HYDROLASE-1 DOMAIN-CONTAINING PROTEIN-RELATED"/>
    <property type="match status" value="1"/>
</dbReference>
<name>H1Y5B3_9SPHI</name>
<evidence type="ECO:0000313" key="3">
    <source>
        <dbReference type="EMBL" id="EHQ28924.1"/>
    </source>
</evidence>
<evidence type="ECO:0000256" key="1">
    <source>
        <dbReference type="SAM" id="SignalP"/>
    </source>
</evidence>
<dbReference type="Proteomes" id="UP000002774">
    <property type="component" value="Chromosome"/>
</dbReference>
<protein>
    <recommendedName>
        <fullName evidence="2">AB hydrolase-1 domain-containing protein</fullName>
    </recommendedName>
</protein>
<dbReference type="InterPro" id="IPR029058">
    <property type="entry name" value="AB_hydrolase_fold"/>
</dbReference>
<evidence type="ECO:0000259" key="2">
    <source>
        <dbReference type="Pfam" id="PF12697"/>
    </source>
</evidence>
<reference evidence="3" key="1">
    <citation type="submission" date="2011-09" db="EMBL/GenBank/DDBJ databases">
        <title>The permanent draft genome of Mucilaginibacter paludis DSM 18603.</title>
        <authorList>
            <consortium name="US DOE Joint Genome Institute (JGI-PGF)"/>
            <person name="Lucas S."/>
            <person name="Han J."/>
            <person name="Lapidus A."/>
            <person name="Bruce D."/>
            <person name="Goodwin L."/>
            <person name="Pitluck S."/>
            <person name="Peters L."/>
            <person name="Kyrpides N."/>
            <person name="Mavromatis K."/>
            <person name="Ivanova N."/>
            <person name="Mikhailova N."/>
            <person name="Held B."/>
            <person name="Detter J.C."/>
            <person name="Tapia R."/>
            <person name="Han C."/>
            <person name="Land M."/>
            <person name="Hauser L."/>
            <person name="Markowitz V."/>
            <person name="Cheng J.-F."/>
            <person name="Hugenholtz P."/>
            <person name="Woyke T."/>
            <person name="Wu D."/>
            <person name="Tindall B."/>
            <person name="Brambilla E."/>
            <person name="Klenk H.-P."/>
            <person name="Eisen J.A."/>
        </authorList>
    </citation>
    <scope>NUCLEOTIDE SEQUENCE [LARGE SCALE GENOMIC DNA]</scope>
    <source>
        <strain evidence="3">DSM 18603</strain>
    </source>
</reference>
<keyword evidence="4" id="KW-1185">Reference proteome</keyword>
<dbReference type="RefSeq" id="WP_008509892.1">
    <property type="nucleotide sequence ID" value="NZ_CM001403.1"/>
</dbReference>
<dbReference type="HOGENOM" id="CLU_046066_2_0_10"/>
<dbReference type="InterPro" id="IPR000073">
    <property type="entry name" value="AB_hydrolase_1"/>
</dbReference>
<dbReference type="STRING" id="714943.Mucpa_4839"/>
<dbReference type="OrthoDB" id="9112061at2"/>